<proteinExistence type="predicted"/>
<name>A0A418HL06_STAGA</name>
<dbReference type="AlphaFoldDB" id="A0A418HL06"/>
<protein>
    <submittedName>
        <fullName evidence="2">Plantaricin C family lantibiotic</fullName>
    </submittedName>
</protein>
<evidence type="ECO:0000313" key="2">
    <source>
        <dbReference type="EMBL" id="RIL41018.1"/>
    </source>
</evidence>
<comment type="caution">
    <text evidence="2">The sequence shown here is derived from an EMBL/GenBank/DDBJ whole genome shotgun (WGS) entry which is preliminary data.</text>
</comment>
<evidence type="ECO:0000313" key="3">
    <source>
        <dbReference type="Proteomes" id="UP000283576"/>
    </source>
</evidence>
<reference evidence="2 3" key="1">
    <citation type="journal article" date="2016" name="Front. Microbiol.">
        <title>Comprehensive Phylogenetic Analysis of Bovine Non-aureus Staphylococci Species Based on Whole-Genome Sequencing.</title>
        <authorList>
            <person name="Naushad S."/>
            <person name="Barkema H.W."/>
            <person name="Luby C."/>
            <person name="Condas L.A."/>
            <person name="Nobrega D.B."/>
            <person name="Carson D.A."/>
            <person name="De Buck J."/>
        </authorList>
    </citation>
    <scope>NUCLEOTIDE SEQUENCE [LARGE SCALE GENOMIC DNA]</scope>
    <source>
        <strain evidence="2 3">SNUC 1388</strain>
    </source>
</reference>
<gene>
    <name evidence="2" type="ORF">BUZ01_13740</name>
</gene>
<sequence length="86" mass="9709">MKKLRKNLERNPYLRNENQESVDLPLDNPIRELKEDELLKLNGAKSRFKPGAEIAVSTIGCYAGSVYLGNDGFMCTTTVECQNQCK</sequence>
<evidence type="ECO:0000256" key="1">
    <source>
        <dbReference type="SAM" id="MobiDB-lite"/>
    </source>
</evidence>
<organism evidence="2 3">
    <name type="scientific">Staphylococcus gallinarum</name>
    <dbReference type="NCBI Taxonomy" id="1293"/>
    <lineage>
        <taxon>Bacteria</taxon>
        <taxon>Bacillati</taxon>
        <taxon>Bacillota</taxon>
        <taxon>Bacilli</taxon>
        <taxon>Bacillales</taxon>
        <taxon>Staphylococcaceae</taxon>
        <taxon>Staphylococcus</taxon>
    </lineage>
</organism>
<dbReference type="EMBL" id="QXRZ01000018">
    <property type="protein sequence ID" value="RIL41018.1"/>
    <property type="molecule type" value="Genomic_DNA"/>
</dbReference>
<dbReference type="NCBIfam" id="NF000539">
    <property type="entry name" value="plantaricin"/>
    <property type="match status" value="1"/>
</dbReference>
<accession>A0A418HL06</accession>
<feature type="region of interest" description="Disordered" evidence="1">
    <location>
        <begin position="1"/>
        <end position="21"/>
    </location>
</feature>
<dbReference type="Proteomes" id="UP000283576">
    <property type="component" value="Unassembled WGS sequence"/>
</dbReference>